<dbReference type="AlphaFoldDB" id="A0A1G8JBA3"/>
<gene>
    <name evidence="2" type="ORF">SAMN05216352_106125</name>
</gene>
<evidence type="ECO:0000313" key="2">
    <source>
        <dbReference type="EMBL" id="SDI28267.1"/>
    </source>
</evidence>
<keyword evidence="3" id="KW-1185">Reference proteome</keyword>
<proteinExistence type="predicted"/>
<sequence>MTDESKSNYEHETTENLEKSMHKAHGVTQEEYKRSLEKKIEVEKEREKDYKKNKEIQTEIYSHMKK</sequence>
<protein>
    <submittedName>
        <fullName evidence="2">Uncharacterized protein</fullName>
    </submittedName>
</protein>
<evidence type="ECO:0000256" key="1">
    <source>
        <dbReference type="SAM" id="MobiDB-lite"/>
    </source>
</evidence>
<dbReference type="EMBL" id="FNDU01000006">
    <property type="protein sequence ID" value="SDI28267.1"/>
    <property type="molecule type" value="Genomic_DNA"/>
</dbReference>
<feature type="compositionally biased region" description="Basic and acidic residues" evidence="1">
    <location>
        <begin position="1"/>
        <end position="21"/>
    </location>
</feature>
<evidence type="ECO:0000313" key="3">
    <source>
        <dbReference type="Proteomes" id="UP000199017"/>
    </source>
</evidence>
<organism evidence="2 3">
    <name type="scientific">Alteribacillus bidgolensis</name>
    <dbReference type="NCBI Taxonomy" id="930129"/>
    <lineage>
        <taxon>Bacteria</taxon>
        <taxon>Bacillati</taxon>
        <taxon>Bacillota</taxon>
        <taxon>Bacilli</taxon>
        <taxon>Bacillales</taxon>
        <taxon>Bacillaceae</taxon>
        <taxon>Alteribacillus</taxon>
    </lineage>
</organism>
<feature type="region of interest" description="Disordered" evidence="1">
    <location>
        <begin position="1"/>
        <end position="49"/>
    </location>
</feature>
<dbReference type="InterPro" id="IPR058676">
    <property type="entry name" value="YuzK"/>
</dbReference>
<accession>A0A1G8JBA3</accession>
<reference evidence="2 3" key="1">
    <citation type="submission" date="2016-10" db="EMBL/GenBank/DDBJ databases">
        <authorList>
            <person name="de Groot N.N."/>
        </authorList>
    </citation>
    <scope>NUCLEOTIDE SEQUENCE [LARGE SCALE GENOMIC DNA]</scope>
    <source>
        <strain evidence="3">P4B,CCM 7963,CECT 7998,DSM 25260,IBRC-M 10614,KCTC 13821</strain>
    </source>
</reference>
<dbReference type="OrthoDB" id="9993913at2"/>
<name>A0A1G8JBA3_9BACI</name>
<dbReference type="STRING" id="930129.SAMN05216352_106125"/>
<dbReference type="RefSeq" id="WP_091585052.1">
    <property type="nucleotide sequence ID" value="NZ_FNDU01000006.1"/>
</dbReference>
<dbReference type="Proteomes" id="UP000199017">
    <property type="component" value="Unassembled WGS sequence"/>
</dbReference>
<feature type="compositionally biased region" description="Basic and acidic residues" evidence="1">
    <location>
        <begin position="28"/>
        <end position="49"/>
    </location>
</feature>
<dbReference type="Pfam" id="PF26149">
    <property type="entry name" value="YuzK"/>
    <property type="match status" value="1"/>
</dbReference>